<proteinExistence type="predicted"/>
<dbReference type="InterPro" id="IPR042566">
    <property type="entry name" value="L1_C"/>
</dbReference>
<accession>A0A974DGT4</accession>
<feature type="compositionally biased region" description="Basic and acidic residues" evidence="1">
    <location>
        <begin position="91"/>
        <end position="103"/>
    </location>
</feature>
<organism evidence="2 3">
    <name type="scientific">Xenopus laevis</name>
    <name type="common">African clawed frog</name>
    <dbReference type="NCBI Taxonomy" id="8355"/>
    <lineage>
        <taxon>Eukaryota</taxon>
        <taxon>Metazoa</taxon>
        <taxon>Chordata</taxon>
        <taxon>Craniata</taxon>
        <taxon>Vertebrata</taxon>
        <taxon>Euteleostomi</taxon>
        <taxon>Amphibia</taxon>
        <taxon>Batrachia</taxon>
        <taxon>Anura</taxon>
        <taxon>Pipoidea</taxon>
        <taxon>Pipidae</taxon>
        <taxon>Xenopodinae</taxon>
        <taxon>Xenopus</taxon>
        <taxon>Xenopus</taxon>
    </lineage>
</organism>
<dbReference type="AlphaFoldDB" id="A0A974DGT4"/>
<name>A0A974DGT4_XENLA</name>
<protein>
    <submittedName>
        <fullName evidence="2">Uncharacterized protein</fullName>
    </submittedName>
</protein>
<sequence length="121" mass="14129">MDADIIILQDLSWHTLQQRRLIQPLVANLKNKRLLYRWTYPFGLQVTRDGTTVTLSSPEDIPQSCQSCGIKEPDLSEWIKLTLSPKIPELPQREDWTEVESPKSKKKKNKMTPEKRKGRDE</sequence>
<feature type="region of interest" description="Disordered" evidence="1">
    <location>
        <begin position="91"/>
        <end position="121"/>
    </location>
</feature>
<dbReference type="EMBL" id="CM004469">
    <property type="protein sequence ID" value="OCT91718.1"/>
    <property type="molecule type" value="Genomic_DNA"/>
</dbReference>
<feature type="compositionally biased region" description="Basic and acidic residues" evidence="1">
    <location>
        <begin position="111"/>
        <end position="121"/>
    </location>
</feature>
<reference evidence="3" key="1">
    <citation type="journal article" date="2016" name="Nature">
        <title>Genome evolution in the allotetraploid frog Xenopus laevis.</title>
        <authorList>
            <person name="Session A.M."/>
            <person name="Uno Y."/>
            <person name="Kwon T."/>
            <person name="Chapman J.A."/>
            <person name="Toyoda A."/>
            <person name="Takahashi S."/>
            <person name="Fukui A."/>
            <person name="Hikosaka A."/>
            <person name="Suzuki A."/>
            <person name="Kondo M."/>
            <person name="van Heeringen S.J."/>
            <person name="Quigley I."/>
            <person name="Heinz S."/>
            <person name="Ogino H."/>
            <person name="Ochi H."/>
            <person name="Hellsten U."/>
            <person name="Lyons J.B."/>
            <person name="Simakov O."/>
            <person name="Putnam N."/>
            <person name="Stites J."/>
            <person name="Kuroki Y."/>
            <person name="Tanaka T."/>
            <person name="Michiue T."/>
            <person name="Watanabe M."/>
            <person name="Bogdanovic O."/>
            <person name="Lister R."/>
            <person name="Georgiou G."/>
            <person name="Paranjpe S.S."/>
            <person name="van Kruijsbergen I."/>
            <person name="Shu S."/>
            <person name="Carlson J."/>
            <person name="Kinoshita T."/>
            <person name="Ohta Y."/>
            <person name="Mawaribuchi S."/>
            <person name="Jenkins J."/>
            <person name="Grimwood J."/>
            <person name="Schmutz J."/>
            <person name="Mitros T."/>
            <person name="Mozaffari S.V."/>
            <person name="Suzuki Y."/>
            <person name="Haramoto Y."/>
            <person name="Yamamoto T.S."/>
            <person name="Takagi C."/>
            <person name="Heald R."/>
            <person name="Miller K."/>
            <person name="Haudenschild C."/>
            <person name="Kitzman J."/>
            <person name="Nakayama T."/>
            <person name="Izutsu Y."/>
            <person name="Robert J."/>
            <person name="Fortriede J."/>
            <person name="Burns K."/>
            <person name="Lotay V."/>
            <person name="Karimi K."/>
            <person name="Yasuoka Y."/>
            <person name="Dichmann D.S."/>
            <person name="Flajnik M.F."/>
            <person name="Houston D.W."/>
            <person name="Shendure J."/>
            <person name="DuPasquier L."/>
            <person name="Vize P.D."/>
            <person name="Zorn A.M."/>
            <person name="Ito M."/>
            <person name="Marcotte E.M."/>
            <person name="Wallingford J.B."/>
            <person name="Ito Y."/>
            <person name="Asashima M."/>
            <person name="Ueno N."/>
            <person name="Matsuda Y."/>
            <person name="Veenstra G.J."/>
            <person name="Fujiyama A."/>
            <person name="Harland R.M."/>
            <person name="Taira M."/>
            <person name="Rokhsar D.S."/>
        </authorList>
    </citation>
    <scope>NUCLEOTIDE SEQUENCE [LARGE SCALE GENOMIC DNA]</scope>
    <source>
        <strain evidence="3">J</strain>
    </source>
</reference>
<evidence type="ECO:0000313" key="2">
    <source>
        <dbReference type="EMBL" id="OCT91718.1"/>
    </source>
</evidence>
<dbReference type="Gene3D" id="3.30.250.20">
    <property type="entry name" value="L1 transposable element, C-terminal domain"/>
    <property type="match status" value="1"/>
</dbReference>
<dbReference type="Proteomes" id="UP000694892">
    <property type="component" value="Chromosome 2S"/>
</dbReference>
<evidence type="ECO:0000313" key="3">
    <source>
        <dbReference type="Proteomes" id="UP000694892"/>
    </source>
</evidence>
<gene>
    <name evidence="2" type="ORF">XELAEV_18014781mg</name>
</gene>
<evidence type="ECO:0000256" key="1">
    <source>
        <dbReference type="SAM" id="MobiDB-lite"/>
    </source>
</evidence>